<dbReference type="InterPro" id="IPR016908">
    <property type="entry name" value="UCP029037"/>
</dbReference>
<evidence type="ECO:0000313" key="2">
    <source>
        <dbReference type="Proteomes" id="UP001056268"/>
    </source>
</evidence>
<protein>
    <submittedName>
        <fullName evidence="1">Zn-ribbon-containing protein</fullName>
    </submittedName>
</protein>
<name>A0ABY4U2D8_RICCR</name>
<dbReference type="EMBL" id="CP098324">
    <property type="protein sequence ID" value="URW78031.1"/>
    <property type="molecule type" value="Genomic_DNA"/>
</dbReference>
<dbReference type="Pfam" id="PF10071">
    <property type="entry name" value="DUF2310"/>
    <property type="match status" value="1"/>
</dbReference>
<reference evidence="1" key="1">
    <citation type="submission" date="2022-05" db="EMBL/GenBank/DDBJ databases">
        <title>Tracking Rickettsia raoultii infection dynamics in vivo by bioorthogonal metabolic labeling.</title>
        <authorList>
            <person name="Zhu D.-Y."/>
            <person name="Jia N."/>
            <person name="Li C."/>
            <person name="Zhang M.-Z."/>
            <person name="Liu H.-B."/>
            <person name="Cao W.-C."/>
        </authorList>
    </citation>
    <scope>NUCLEOTIDE SEQUENCE</scope>
    <source>
        <strain evidence="1">BIME</strain>
    </source>
</reference>
<proteinExistence type="predicted"/>
<evidence type="ECO:0000313" key="1">
    <source>
        <dbReference type="EMBL" id="URW78031.1"/>
    </source>
</evidence>
<accession>A0ABY4U2D8</accession>
<gene>
    <name evidence="1" type="ORF">NBT09_01375</name>
</gene>
<dbReference type="RefSeq" id="WP_250635998.1">
    <property type="nucleotide sequence ID" value="NZ_CP010969.1"/>
</dbReference>
<keyword evidence="2" id="KW-1185">Reference proteome</keyword>
<sequence>MSNIYLVTISFNKSKQFLLKDYGKAWHLLCSFIGSLYQNGNILNNGEFFSPTKNMVFYVVIPNKDALHASHLSYHALKDKDELEQLGVIISYKITADYVSETPIDIEKNIENAKFLYLYPISWSKAYEEQLVLRTDEGRYLPLYIINDKDRYLGGTITSWQNDYAAAYSLWLSSYKH</sequence>
<dbReference type="Proteomes" id="UP001056268">
    <property type="component" value="Chromosome"/>
</dbReference>
<organism evidence="1 2">
    <name type="scientific">Rickettsia conorii subsp. raoultii</name>
    <dbReference type="NCBI Taxonomy" id="369822"/>
    <lineage>
        <taxon>Bacteria</taxon>
        <taxon>Pseudomonadati</taxon>
        <taxon>Pseudomonadota</taxon>
        <taxon>Alphaproteobacteria</taxon>
        <taxon>Rickettsiales</taxon>
        <taxon>Rickettsiaceae</taxon>
        <taxon>Rickettsieae</taxon>
        <taxon>Rickettsia</taxon>
        <taxon>spotted fever group</taxon>
    </lineage>
</organism>